<proteinExistence type="predicted"/>
<gene>
    <name evidence="1" type="ORF">GCM10007923_20840</name>
</gene>
<dbReference type="SUPFAM" id="SSF56801">
    <property type="entry name" value="Acetyl-CoA synthetase-like"/>
    <property type="match status" value="1"/>
</dbReference>
<dbReference type="PANTHER" id="PTHR36932:SF1">
    <property type="entry name" value="CAPSULAR POLYSACCHARIDE BIOSYNTHESIS PROTEIN"/>
    <property type="match status" value="1"/>
</dbReference>
<dbReference type="Gene3D" id="3.40.50.12780">
    <property type="entry name" value="N-terminal domain of ligase-like"/>
    <property type="match status" value="1"/>
</dbReference>
<comment type="caution">
    <text evidence="1">The sequence shown here is derived from an EMBL/GenBank/DDBJ whole genome shotgun (WGS) entry which is preliminary data.</text>
</comment>
<name>A0ABQ5ZHF7_9HYPH</name>
<dbReference type="PANTHER" id="PTHR36932">
    <property type="entry name" value="CAPSULAR POLYSACCHARIDE BIOSYNTHESIS PROTEIN"/>
    <property type="match status" value="1"/>
</dbReference>
<dbReference type="InterPro" id="IPR042099">
    <property type="entry name" value="ANL_N_sf"/>
</dbReference>
<sequence length="439" mass="47976">MTNAIARLRMASLGDALVRRFPPLYHAYRRELAAFDDSDIDGRRALQQRLVERTLAAASGLPGYAAWRGKSLDAHPLLTKEMLRSGPDRYRSSSGFLTTAAATSGSSGIPLAIKRSFASVVFEQAAIDHVVALAGGDFRRDRIAVLRGEAIKDPSDRTPPYWRVERGGRILNFSVAHLNTATAETFFAALKEFSPGVIWAYPSALDMLAACMERRGWRLDVPVVLTSSEVLTDELRARAERLFGACVADYYGQAERVCFAYALKASAYRFMPAYGRVELQPEGEGGGRFRIVATNLRNEAQPLLRYDTGDIALAADAADAQGAEEVALGIRPFARIEGRESDYLIAPDGSRLIGMNHIPRSIDGLVQMQLRQTDPDRVLVLAVAEGPADETLKAAIAAKFAPRLPGTMRVEIRFCEAIAREKSGKMPLVVREAGLHTPG</sequence>
<organism evidence="1 2">
    <name type="scientific">Shinella yambaruensis</name>
    <dbReference type="NCBI Taxonomy" id="415996"/>
    <lineage>
        <taxon>Bacteria</taxon>
        <taxon>Pseudomonadati</taxon>
        <taxon>Pseudomonadota</taxon>
        <taxon>Alphaproteobacteria</taxon>
        <taxon>Hyphomicrobiales</taxon>
        <taxon>Rhizobiaceae</taxon>
        <taxon>Shinella</taxon>
    </lineage>
</organism>
<accession>A0ABQ5ZHF7</accession>
<evidence type="ECO:0008006" key="3">
    <source>
        <dbReference type="Google" id="ProtNLM"/>
    </source>
</evidence>
<evidence type="ECO:0000313" key="1">
    <source>
        <dbReference type="EMBL" id="GLR50876.1"/>
    </source>
</evidence>
<evidence type="ECO:0000313" key="2">
    <source>
        <dbReference type="Proteomes" id="UP001156702"/>
    </source>
</evidence>
<dbReference type="EMBL" id="BSOP01000017">
    <property type="protein sequence ID" value="GLR50876.1"/>
    <property type="molecule type" value="Genomic_DNA"/>
</dbReference>
<dbReference type="RefSeq" id="WP_244766081.1">
    <property type="nucleotide sequence ID" value="NZ_BSOP01000017.1"/>
</dbReference>
<dbReference type="InterPro" id="IPR053158">
    <property type="entry name" value="CapK_Type1_Caps_Biosynth"/>
</dbReference>
<dbReference type="Proteomes" id="UP001156702">
    <property type="component" value="Unassembled WGS sequence"/>
</dbReference>
<protein>
    <recommendedName>
        <fullName evidence="3">Phenylacetate-CoA ligase</fullName>
    </recommendedName>
</protein>
<keyword evidence="2" id="KW-1185">Reference proteome</keyword>
<reference evidence="2" key="1">
    <citation type="journal article" date="2019" name="Int. J. Syst. Evol. Microbiol.">
        <title>The Global Catalogue of Microorganisms (GCM) 10K type strain sequencing project: providing services to taxonomists for standard genome sequencing and annotation.</title>
        <authorList>
            <consortium name="The Broad Institute Genomics Platform"/>
            <consortium name="The Broad Institute Genome Sequencing Center for Infectious Disease"/>
            <person name="Wu L."/>
            <person name="Ma J."/>
        </authorList>
    </citation>
    <scope>NUCLEOTIDE SEQUENCE [LARGE SCALE GENOMIC DNA]</scope>
    <source>
        <strain evidence="2">NBRC 102122</strain>
    </source>
</reference>